<dbReference type="InterPro" id="IPR000731">
    <property type="entry name" value="SSD"/>
</dbReference>
<gene>
    <name evidence="9" type="ORF">PECAL_2P00650</name>
</gene>
<feature type="transmembrane region" description="Helical" evidence="7">
    <location>
        <begin position="359"/>
        <end position="376"/>
    </location>
</feature>
<feature type="transmembrane region" description="Helical" evidence="7">
    <location>
        <begin position="939"/>
        <end position="958"/>
    </location>
</feature>
<feature type="transmembrane region" description="Helical" evidence="7">
    <location>
        <begin position="468"/>
        <end position="487"/>
    </location>
</feature>
<dbReference type="Proteomes" id="UP000789595">
    <property type="component" value="Unassembled WGS sequence"/>
</dbReference>
<evidence type="ECO:0000313" key="9">
    <source>
        <dbReference type="EMBL" id="CAH0367067.1"/>
    </source>
</evidence>
<dbReference type="Pfam" id="PF03176">
    <property type="entry name" value="MMPL"/>
    <property type="match status" value="1"/>
</dbReference>
<dbReference type="InterPro" id="IPR004869">
    <property type="entry name" value="MMPL_dom"/>
</dbReference>
<feature type="transmembrane region" description="Helical" evidence="7">
    <location>
        <begin position="863"/>
        <end position="886"/>
    </location>
</feature>
<organism evidence="9 10">
    <name type="scientific">Pelagomonas calceolata</name>
    <dbReference type="NCBI Taxonomy" id="35677"/>
    <lineage>
        <taxon>Eukaryota</taxon>
        <taxon>Sar</taxon>
        <taxon>Stramenopiles</taxon>
        <taxon>Ochrophyta</taxon>
        <taxon>Pelagophyceae</taxon>
        <taxon>Pelagomonadales</taxon>
        <taxon>Pelagomonadaceae</taxon>
        <taxon>Pelagomonas</taxon>
    </lineage>
</organism>
<evidence type="ECO:0000256" key="5">
    <source>
        <dbReference type="ARBA" id="ARBA00023180"/>
    </source>
</evidence>
<keyword evidence="3 7" id="KW-1133">Transmembrane helix</keyword>
<keyword evidence="5" id="KW-0325">Glycoprotein</keyword>
<accession>A0A8J2SI80</accession>
<feature type="transmembrane region" description="Helical" evidence="7">
    <location>
        <begin position="837"/>
        <end position="856"/>
    </location>
</feature>
<dbReference type="Gene3D" id="1.20.1640.10">
    <property type="entry name" value="Multidrug efflux transporter AcrB transmembrane domain"/>
    <property type="match status" value="2"/>
</dbReference>
<name>A0A8J2SI80_9STRA</name>
<feature type="transmembrane region" description="Helical" evidence="7">
    <location>
        <begin position="572"/>
        <end position="592"/>
    </location>
</feature>
<dbReference type="Pfam" id="PF12349">
    <property type="entry name" value="Sterol-sensing"/>
    <property type="match status" value="1"/>
</dbReference>
<dbReference type="OrthoDB" id="429851at2759"/>
<feature type="domain" description="SSD" evidence="8">
    <location>
        <begin position="419"/>
        <end position="518"/>
    </location>
</feature>
<reference evidence="9" key="1">
    <citation type="submission" date="2021-11" db="EMBL/GenBank/DDBJ databases">
        <authorList>
            <consortium name="Genoscope - CEA"/>
            <person name="William W."/>
        </authorList>
    </citation>
    <scope>NUCLEOTIDE SEQUENCE</scope>
</reference>
<feature type="transmembrane region" description="Helical" evidence="7">
    <location>
        <begin position="970"/>
        <end position="994"/>
    </location>
</feature>
<keyword evidence="4 7" id="KW-0472">Membrane</keyword>
<evidence type="ECO:0000256" key="7">
    <source>
        <dbReference type="SAM" id="Phobius"/>
    </source>
</evidence>
<evidence type="ECO:0000256" key="1">
    <source>
        <dbReference type="ARBA" id="ARBA00004141"/>
    </source>
</evidence>
<sequence>MERDAAAARVASPQAATKYVDHEAAIPVQEETRPSKTASAPRRPVTLHQLSFREHSEQNLAALGLIDRLCLRFLNFVVARRALAFCVVTGFYVALAGAGIAFGCLTPSPQYQYEWIIDDKRSTRNMDMRLAAVDAVDQLDAGDLHARKQPHQLIGIWVEYAGPSGNIFTPTRLQEICEMEATFYRPAKYQDVCVLDNDGQCAIPPLSIVGQFYGVEWLAGLVQNGTGTCDLLATAEVEATWISMISAANATREGFNEYGIFMEKGAVAVGATSKTRSLLSVGQPLEGFASTRDRTERQTKTYLAYFEAVEQDLWDHFGVESTFFQTPYFAPWRRNGLKLRYFSWLIARLENLRMQEMDLYFIIFTIIFVDLCIRAYTRSHAFTAAALAQIQLSIPVTAFLYRIAFRIEYFGSLHLCSIFLALGIGADDNFVLFDAWRQAQADVPRVENADETTLRRLLYAFSRTMDTVFNTSLTTALAFLCLGLSPIMPVRTFGIFAAMVVVCNYVMVLTMIPTCLILCDGCYFWPRQCAREAATKSSAPKSERRIFPSIKPFFEKIYLRYMSWTLSCAKGIPIGAWLSVWCFLVLGVFLGYRALHLEMPREQEELFPKKHMFMGFLNDMANDYEAGADDQYCRVFYTFGINNLGKENYDEYKPDYKRGYAKWNRAFDLHAPAARLALKGFCDTVRAVPCSEQECSMGLLHLPESTICFYEEFEAWKAAGYGNSSLGLSNATADEFYGELASFRESTYPGMMLGHESDGSTWNDYIGFIDGHLRYVTVSTSLTMKQYSAIQERREVINRVIHFVDGQQPPLPPELGDLTYDGGWEFLWTDTFEALRASLFEGLAICFPLAFAVLLFSTENLLVSLYAIFGIALIVASVLGTIEYIYGWDLGIVESLMGNLVVGFSVDYTIHLGHMFVAADKEHNLRHRVDRFSFAIRKMGSTVVVGAVTTLGAGLFLLPCQLVSLNKLGLLMITTIFFSLLYSFGFVMPLLAAAGPSGDRFAFRPLSALKRMVSKAHGPERAEADGLQGSWYHRGPPVNLLFGVGSSTLRLP</sequence>
<dbReference type="GO" id="GO:0016020">
    <property type="term" value="C:membrane"/>
    <property type="evidence" value="ECO:0007669"/>
    <property type="project" value="UniProtKB-SubCell"/>
</dbReference>
<evidence type="ECO:0000256" key="6">
    <source>
        <dbReference type="ARBA" id="ARBA00038046"/>
    </source>
</evidence>
<comment type="subcellular location">
    <subcellularLocation>
        <location evidence="1">Membrane</location>
        <topology evidence="1">Multi-pass membrane protein</topology>
    </subcellularLocation>
</comment>
<dbReference type="InterPro" id="IPR053958">
    <property type="entry name" value="HMGCR/SNAP/NPC1-like_SSD"/>
</dbReference>
<evidence type="ECO:0000256" key="3">
    <source>
        <dbReference type="ARBA" id="ARBA00022989"/>
    </source>
</evidence>
<feature type="transmembrane region" description="Helical" evidence="7">
    <location>
        <begin position="82"/>
        <end position="105"/>
    </location>
</feature>
<proteinExistence type="inferred from homology"/>
<evidence type="ECO:0000256" key="4">
    <source>
        <dbReference type="ARBA" id="ARBA00023136"/>
    </source>
</evidence>
<dbReference type="PROSITE" id="PS50156">
    <property type="entry name" value="SSD"/>
    <property type="match status" value="1"/>
</dbReference>
<dbReference type="PANTHER" id="PTHR45951">
    <property type="entry name" value="PROTEIN DISPATCHED-RELATED"/>
    <property type="match status" value="1"/>
</dbReference>
<dbReference type="InterPro" id="IPR052081">
    <property type="entry name" value="Dispatched_Hh_regulator"/>
</dbReference>
<keyword evidence="10" id="KW-1185">Reference proteome</keyword>
<dbReference type="SUPFAM" id="SSF82866">
    <property type="entry name" value="Multidrug efflux transporter AcrB transmembrane domain"/>
    <property type="match status" value="2"/>
</dbReference>
<dbReference type="AlphaFoldDB" id="A0A8J2SI80"/>
<evidence type="ECO:0000259" key="8">
    <source>
        <dbReference type="PROSITE" id="PS50156"/>
    </source>
</evidence>
<protein>
    <recommendedName>
        <fullName evidence="8">SSD domain-containing protein</fullName>
    </recommendedName>
</protein>
<evidence type="ECO:0000313" key="10">
    <source>
        <dbReference type="Proteomes" id="UP000789595"/>
    </source>
</evidence>
<feature type="transmembrane region" description="Helical" evidence="7">
    <location>
        <begin position="898"/>
        <end position="918"/>
    </location>
</feature>
<dbReference type="EMBL" id="CAKKNE010000002">
    <property type="protein sequence ID" value="CAH0367067.1"/>
    <property type="molecule type" value="Genomic_DNA"/>
</dbReference>
<keyword evidence="2 7" id="KW-0812">Transmembrane</keyword>
<comment type="similarity">
    <text evidence="6">Belongs to the dispatched family.</text>
</comment>
<evidence type="ECO:0000256" key="2">
    <source>
        <dbReference type="ARBA" id="ARBA00022692"/>
    </source>
</evidence>
<comment type="caution">
    <text evidence="9">The sequence shown here is derived from an EMBL/GenBank/DDBJ whole genome shotgun (WGS) entry which is preliminary data.</text>
</comment>
<dbReference type="GO" id="GO:0022857">
    <property type="term" value="F:transmembrane transporter activity"/>
    <property type="evidence" value="ECO:0007669"/>
    <property type="project" value="TreeGrafter"/>
</dbReference>
<feature type="transmembrane region" description="Helical" evidence="7">
    <location>
        <begin position="493"/>
        <end position="518"/>
    </location>
</feature>
<feature type="transmembrane region" description="Helical" evidence="7">
    <location>
        <begin position="382"/>
        <end position="401"/>
    </location>
</feature>